<protein>
    <submittedName>
        <fullName evidence="4">Glycogen debranching enzyme</fullName>
    </submittedName>
</protein>
<feature type="region of interest" description="Disordered" evidence="2">
    <location>
        <begin position="450"/>
        <end position="473"/>
    </location>
</feature>
<comment type="similarity">
    <text evidence="1">Belongs to the glycosyl hydrolase 13 family.</text>
</comment>
<evidence type="ECO:0000259" key="3">
    <source>
        <dbReference type="SMART" id="SM00642"/>
    </source>
</evidence>
<organism evidence="4 5">
    <name type="scientific">Clavibacter michiganensis subsp. michiganensis</name>
    <dbReference type="NCBI Taxonomy" id="33013"/>
    <lineage>
        <taxon>Bacteria</taxon>
        <taxon>Bacillati</taxon>
        <taxon>Actinomycetota</taxon>
        <taxon>Actinomycetes</taxon>
        <taxon>Micrococcales</taxon>
        <taxon>Microbacteriaceae</taxon>
        <taxon>Clavibacter</taxon>
    </lineage>
</organism>
<dbReference type="InterPro" id="IPR014756">
    <property type="entry name" value="Ig_E-set"/>
</dbReference>
<dbReference type="PANTHER" id="PTHR43002">
    <property type="entry name" value="GLYCOGEN DEBRANCHING ENZYME"/>
    <property type="match status" value="1"/>
</dbReference>
<dbReference type="SUPFAM" id="SSF81296">
    <property type="entry name" value="E set domains"/>
    <property type="match status" value="1"/>
</dbReference>
<proteinExistence type="inferred from homology"/>
<dbReference type="InterPro" id="IPR017853">
    <property type="entry name" value="GH"/>
</dbReference>
<feature type="region of interest" description="Disordered" evidence="2">
    <location>
        <begin position="646"/>
        <end position="698"/>
    </location>
</feature>
<dbReference type="InterPro" id="IPR004193">
    <property type="entry name" value="Glyco_hydro_13_N"/>
</dbReference>
<evidence type="ECO:0000256" key="1">
    <source>
        <dbReference type="ARBA" id="ARBA00008061"/>
    </source>
</evidence>
<dbReference type="InterPro" id="IPR044505">
    <property type="entry name" value="GlgX_Isoamylase_N_E_set"/>
</dbReference>
<dbReference type="CDD" id="cd02856">
    <property type="entry name" value="E_set_GDE_Isoamylase_N"/>
    <property type="match status" value="1"/>
</dbReference>
<dbReference type="GO" id="GO:0004553">
    <property type="term" value="F:hydrolase activity, hydrolyzing O-glycosyl compounds"/>
    <property type="evidence" value="ECO:0007669"/>
    <property type="project" value="InterPro"/>
</dbReference>
<dbReference type="Pfam" id="PF02922">
    <property type="entry name" value="CBM_48"/>
    <property type="match status" value="1"/>
</dbReference>
<dbReference type="Gene3D" id="3.20.20.80">
    <property type="entry name" value="Glycosidases"/>
    <property type="match status" value="1"/>
</dbReference>
<accession>A0A251XFL1</accession>
<dbReference type="EMBL" id="MDHH01000003">
    <property type="protein sequence ID" value="OUE01245.1"/>
    <property type="molecule type" value="Genomic_DNA"/>
</dbReference>
<dbReference type="Gene3D" id="2.60.40.10">
    <property type="entry name" value="Immunoglobulins"/>
    <property type="match status" value="1"/>
</dbReference>
<dbReference type="AlphaFoldDB" id="A0A251XFL1"/>
<dbReference type="GO" id="GO:0005975">
    <property type="term" value="P:carbohydrate metabolic process"/>
    <property type="evidence" value="ECO:0007669"/>
    <property type="project" value="InterPro"/>
</dbReference>
<evidence type="ECO:0000313" key="5">
    <source>
        <dbReference type="Proteomes" id="UP000195062"/>
    </source>
</evidence>
<gene>
    <name evidence="4" type="primary">glgX_4</name>
    <name evidence="4" type="ORF">CMMCAS07_13130</name>
</gene>
<dbReference type="InterPro" id="IPR006047">
    <property type="entry name" value="GH13_cat_dom"/>
</dbReference>
<reference evidence="4 5" key="1">
    <citation type="submission" date="2016-08" db="EMBL/GenBank/DDBJ databases">
        <title>Genome sequence of Clavibacter michiganensis subsp. michiganensis strain CASJ007.</title>
        <authorList>
            <person name="Thapa S.P."/>
            <person name="Coaker G."/>
        </authorList>
    </citation>
    <scope>NUCLEOTIDE SEQUENCE [LARGE SCALE GENOMIC DNA]</scope>
    <source>
        <strain evidence="4">CASJ007</strain>
    </source>
</reference>
<feature type="domain" description="Glycosyl hydrolase family 13 catalytic" evidence="3">
    <location>
        <begin position="128"/>
        <end position="554"/>
    </location>
</feature>
<name>A0A251XFL1_CLAMM</name>
<dbReference type="SUPFAM" id="SSF51445">
    <property type="entry name" value="(Trans)glycosidases"/>
    <property type="match status" value="1"/>
</dbReference>
<sequence length="731" mass="79294">MPLGLTLHDQGGTLRVVSHGASAVELTVSAVDDPRRVVEVVAMERGDEGVWTGSSARLVPGTAYSVRVDGDPAPGDSFDPTRHLLDPYARGLVQVGPAAWRSVVTSEVPAEERAARRAARPVVPRDRQVLYELHVRGFTKLDERLPEELRGTYAGLGHATTVERLVDLGITTVELLPVHASTSEERLRAQGRINHWGYNTLAYLAPHAPYATRAARDAGADAVAAEFRGMVDALHAAGIQVVLDVVYNHTAEEGADGPVTSLRGIDGSRYYRHTPDGTPIDVTGCGNTVDLSRPDAQRLVLDSLEHWSDVMGVDGFRFDLAVTLGRDERVDFDPAHPLLRAIVEDEALEGLLMIAEPWDVGMGGWRTGGFGSGWSEWNDGYRDVVRDFWLADVAETRRSGRAPNGVGALASCLAGSSGTFAADRGPLASVSFVTAHDGFTLADLTSYDRKHNSGNGESNRDGTDANRSWNHGVEGPTRDAAILAARRRTSRNLLGTLLVSAGIPMVTMGDDRGRTQRGNNNGYCLDNAATWMRWDEDAWRMDLHATTRHLLRIRRENPALRPVRYAEPDAHVPSASVLAWRDADGAPMTEAAWESTGTRTLQWITTSTPRRRTRTRCSSWSTARSPARRSRCRSTTGWCAGASCGRASGSGPRSWRRTTRPATGSRSTDRRCGSTAPADPVRPGCGAADAACRPGRGPRRVRIARRSCALLDAPARSAAHRRAQSSRGRRT</sequence>
<comment type="caution">
    <text evidence="4">The sequence shown here is derived from an EMBL/GenBank/DDBJ whole genome shotgun (WGS) entry which is preliminary data.</text>
</comment>
<feature type="compositionally biased region" description="Low complexity" evidence="2">
    <location>
        <begin position="682"/>
        <end position="695"/>
    </location>
</feature>
<dbReference type="SMART" id="SM00642">
    <property type="entry name" value="Aamy"/>
    <property type="match status" value="1"/>
</dbReference>
<evidence type="ECO:0000313" key="4">
    <source>
        <dbReference type="EMBL" id="OUE01245.1"/>
    </source>
</evidence>
<dbReference type="CDD" id="cd11326">
    <property type="entry name" value="AmyAc_Glg_debranch"/>
    <property type="match status" value="1"/>
</dbReference>
<keyword evidence="5" id="KW-1185">Reference proteome</keyword>
<dbReference type="Proteomes" id="UP000195062">
    <property type="component" value="Unassembled WGS sequence"/>
</dbReference>
<dbReference type="InterPro" id="IPR013783">
    <property type="entry name" value="Ig-like_fold"/>
</dbReference>
<evidence type="ECO:0000256" key="2">
    <source>
        <dbReference type="SAM" id="MobiDB-lite"/>
    </source>
</evidence>